<evidence type="ECO:0000313" key="3">
    <source>
        <dbReference type="EMBL" id="EPY17378.1"/>
    </source>
</evidence>
<dbReference type="Pfam" id="PF00169">
    <property type="entry name" value="PH"/>
    <property type="match status" value="1"/>
</dbReference>
<feature type="compositionally biased region" description="Low complexity" evidence="1">
    <location>
        <begin position="186"/>
        <end position="198"/>
    </location>
</feature>
<reference evidence="3 4" key="1">
    <citation type="journal article" date="2013" name="PLoS ONE">
        <title>Predicting the Proteins of Angomonas deanei, Strigomonas culicis and Their Respective Endosymbionts Reveals New Aspects of the Trypanosomatidae Family.</title>
        <authorList>
            <person name="Motta M.C."/>
            <person name="Martins A.C."/>
            <person name="de Souza S.S."/>
            <person name="Catta-Preta C.M."/>
            <person name="Silva R."/>
            <person name="Klein C.C."/>
            <person name="de Almeida L.G."/>
            <person name="de Lima Cunha O."/>
            <person name="Ciapina L.P."/>
            <person name="Brocchi M."/>
            <person name="Colabardini A.C."/>
            <person name="de Araujo Lima B."/>
            <person name="Machado C.R."/>
            <person name="de Almeida Soares C.M."/>
            <person name="Probst C.M."/>
            <person name="de Menezes C.B."/>
            <person name="Thompson C.E."/>
            <person name="Bartholomeu D.C."/>
            <person name="Gradia D.F."/>
            <person name="Pavoni D.P."/>
            <person name="Grisard E.C."/>
            <person name="Fantinatti-Garboggini F."/>
            <person name="Marchini F.K."/>
            <person name="Rodrigues-Luiz G.F."/>
            <person name="Wagner G."/>
            <person name="Goldman G.H."/>
            <person name="Fietto J.L."/>
            <person name="Elias M.C."/>
            <person name="Goldman M.H."/>
            <person name="Sagot M.F."/>
            <person name="Pereira M."/>
            <person name="Stoco P.H."/>
            <person name="de Mendonca-Neto R.P."/>
            <person name="Teixeira S.M."/>
            <person name="Maciel T.E."/>
            <person name="de Oliveira Mendes T.A."/>
            <person name="Urmenyi T.P."/>
            <person name="de Souza W."/>
            <person name="Schenkman S."/>
            <person name="de Vasconcelos A.T."/>
        </authorList>
    </citation>
    <scope>NUCLEOTIDE SEQUENCE [LARGE SCALE GENOMIC DNA]</scope>
</reference>
<feature type="domain" description="PH" evidence="2">
    <location>
        <begin position="8"/>
        <end position="115"/>
    </location>
</feature>
<dbReference type="EMBL" id="ATMH01010512">
    <property type="protein sequence ID" value="EPY17378.1"/>
    <property type="molecule type" value="Genomic_DNA"/>
</dbReference>
<dbReference type="PROSITE" id="PS50003">
    <property type="entry name" value="PH_DOMAIN"/>
    <property type="match status" value="1"/>
</dbReference>
<feature type="compositionally biased region" description="Basic and acidic residues" evidence="1">
    <location>
        <begin position="157"/>
        <end position="166"/>
    </location>
</feature>
<organism evidence="3 4">
    <name type="scientific">Strigomonas culicis</name>
    <dbReference type="NCBI Taxonomy" id="28005"/>
    <lineage>
        <taxon>Eukaryota</taxon>
        <taxon>Discoba</taxon>
        <taxon>Euglenozoa</taxon>
        <taxon>Kinetoplastea</taxon>
        <taxon>Metakinetoplastina</taxon>
        <taxon>Trypanosomatida</taxon>
        <taxon>Trypanosomatidae</taxon>
        <taxon>Strigomonadinae</taxon>
        <taxon>Strigomonas</taxon>
    </lineage>
</organism>
<proteinExistence type="predicted"/>
<evidence type="ECO:0000256" key="1">
    <source>
        <dbReference type="SAM" id="MobiDB-lite"/>
    </source>
</evidence>
<comment type="caution">
    <text evidence="3">The sequence shown here is derived from an EMBL/GenBank/DDBJ whole genome shotgun (WGS) entry which is preliminary data.</text>
</comment>
<name>S9TLY6_9TRYP</name>
<dbReference type="Proteomes" id="UP000015354">
    <property type="component" value="Unassembled WGS sequence"/>
</dbReference>
<dbReference type="SMART" id="SM00233">
    <property type="entry name" value="PH"/>
    <property type="match status" value="1"/>
</dbReference>
<evidence type="ECO:0000313" key="4">
    <source>
        <dbReference type="Proteomes" id="UP000015354"/>
    </source>
</evidence>
<keyword evidence="4" id="KW-1185">Reference proteome</keyword>
<dbReference type="InterPro" id="IPR011993">
    <property type="entry name" value="PH-like_dom_sf"/>
</dbReference>
<dbReference type="OrthoDB" id="10691377at2759"/>
<accession>S9TLY6</accession>
<dbReference type="InterPro" id="IPR001849">
    <property type="entry name" value="PH_domain"/>
</dbReference>
<feature type="region of interest" description="Disordered" evidence="1">
    <location>
        <begin position="124"/>
        <end position="198"/>
    </location>
</feature>
<evidence type="ECO:0000259" key="2">
    <source>
        <dbReference type="PROSITE" id="PS50003"/>
    </source>
</evidence>
<gene>
    <name evidence="3" type="ORF">STCU_10659</name>
</gene>
<dbReference type="SUPFAM" id="SSF50729">
    <property type="entry name" value="PH domain-like"/>
    <property type="match status" value="1"/>
</dbReference>
<feature type="compositionally biased region" description="Low complexity" evidence="1">
    <location>
        <begin position="126"/>
        <end position="155"/>
    </location>
</feature>
<dbReference type="AlphaFoldDB" id="S9TLY6"/>
<dbReference type="CDD" id="cd00821">
    <property type="entry name" value="PH"/>
    <property type="match status" value="1"/>
</dbReference>
<sequence length="198" mass="22090">MWKPRSTLTPAEGSANKRSFFRGFGALKWKRRFLFLSDGAFHYGKAPHRKDKTVPLADVRRVALVSSESVLQAKAPSAYADFAWLVATAERTILFCAEDAPTMRLWATFFHTWLHRPPAARLPAVTPATSEPPSARASPTPPTETAVGVAAAVEPQPEDHARRQMDEVTSPLGGRQCATITHEQTQRYQQQRQLQLQQ</sequence>
<protein>
    <recommendedName>
        <fullName evidence="2">PH domain-containing protein</fullName>
    </recommendedName>
</protein>
<dbReference type="Gene3D" id="2.30.29.30">
    <property type="entry name" value="Pleckstrin-homology domain (PH domain)/Phosphotyrosine-binding domain (PTB)"/>
    <property type="match status" value="1"/>
</dbReference>